<dbReference type="PANTHER" id="PTHR31751">
    <property type="entry name" value="SI:CH211-108C17.2-RELATED-RELATED"/>
    <property type="match status" value="1"/>
</dbReference>
<dbReference type="PANTHER" id="PTHR31751:SF42">
    <property type="entry name" value="PROTEIN CBG10204"/>
    <property type="match status" value="1"/>
</dbReference>
<reference evidence="1" key="1">
    <citation type="journal article" date="2020" name="Cell">
        <title>Large-Scale Comparative Analyses of Tick Genomes Elucidate Their Genetic Diversity and Vector Capacities.</title>
        <authorList>
            <consortium name="Tick Genome and Microbiome Consortium (TIGMIC)"/>
            <person name="Jia N."/>
            <person name="Wang J."/>
            <person name="Shi W."/>
            <person name="Du L."/>
            <person name="Sun Y."/>
            <person name="Zhan W."/>
            <person name="Jiang J.F."/>
            <person name="Wang Q."/>
            <person name="Zhang B."/>
            <person name="Ji P."/>
            <person name="Bell-Sakyi L."/>
            <person name="Cui X.M."/>
            <person name="Yuan T.T."/>
            <person name="Jiang B.G."/>
            <person name="Yang W.F."/>
            <person name="Lam T.T."/>
            <person name="Chang Q.C."/>
            <person name="Ding S.J."/>
            <person name="Wang X.J."/>
            <person name="Zhu J.G."/>
            <person name="Ruan X.D."/>
            <person name="Zhao L."/>
            <person name="Wei J.T."/>
            <person name="Ye R.Z."/>
            <person name="Que T.C."/>
            <person name="Du C.H."/>
            <person name="Zhou Y.H."/>
            <person name="Cheng J.X."/>
            <person name="Dai P.F."/>
            <person name="Guo W.B."/>
            <person name="Han X.H."/>
            <person name="Huang E.J."/>
            <person name="Li L.F."/>
            <person name="Wei W."/>
            <person name="Gao Y.C."/>
            <person name="Liu J.Z."/>
            <person name="Shao H.Z."/>
            <person name="Wang X."/>
            <person name="Wang C.C."/>
            <person name="Yang T.C."/>
            <person name="Huo Q.B."/>
            <person name="Li W."/>
            <person name="Chen H.Y."/>
            <person name="Chen S.E."/>
            <person name="Zhou L.G."/>
            <person name="Ni X.B."/>
            <person name="Tian J.H."/>
            <person name="Sheng Y."/>
            <person name="Liu T."/>
            <person name="Pan Y.S."/>
            <person name="Xia L.Y."/>
            <person name="Li J."/>
            <person name="Zhao F."/>
            <person name="Cao W.C."/>
        </authorList>
    </citation>
    <scope>NUCLEOTIDE SEQUENCE</scope>
    <source>
        <strain evidence="1">Rsan-2018</strain>
    </source>
</reference>
<dbReference type="EMBL" id="JABSTV010001247">
    <property type="protein sequence ID" value="KAH7972432.1"/>
    <property type="molecule type" value="Genomic_DNA"/>
</dbReference>
<proteinExistence type="predicted"/>
<protein>
    <submittedName>
        <fullName evidence="1">Uncharacterized protein</fullName>
    </submittedName>
</protein>
<name>A0A9D4QAU0_RHISA</name>
<keyword evidence="2" id="KW-1185">Reference proteome</keyword>
<dbReference type="AlphaFoldDB" id="A0A9D4QAU0"/>
<accession>A0A9D4QAU0</accession>
<comment type="caution">
    <text evidence="1">The sequence shown here is derived from an EMBL/GenBank/DDBJ whole genome shotgun (WGS) entry which is preliminary data.</text>
</comment>
<evidence type="ECO:0000313" key="2">
    <source>
        <dbReference type="Proteomes" id="UP000821837"/>
    </source>
</evidence>
<gene>
    <name evidence="1" type="ORF">HPB52_012120</name>
</gene>
<sequence length="146" mass="16482">MKMPFHSFEMVLKKRYNPILIARTTTAGLKLELHKGNKVVFSQDEDNFGTVMTAVRDSLAEATKVWEEHQETLLTQLRDTNLELCGDGRCDSLGHSAEYLTYSFLCPDSRNIIHTEQVQVKEASGKSWLLLPEGLDVLSSKNGRNP</sequence>
<organism evidence="1 2">
    <name type="scientific">Rhipicephalus sanguineus</name>
    <name type="common">Brown dog tick</name>
    <name type="synonym">Ixodes sanguineus</name>
    <dbReference type="NCBI Taxonomy" id="34632"/>
    <lineage>
        <taxon>Eukaryota</taxon>
        <taxon>Metazoa</taxon>
        <taxon>Ecdysozoa</taxon>
        <taxon>Arthropoda</taxon>
        <taxon>Chelicerata</taxon>
        <taxon>Arachnida</taxon>
        <taxon>Acari</taxon>
        <taxon>Parasitiformes</taxon>
        <taxon>Ixodida</taxon>
        <taxon>Ixodoidea</taxon>
        <taxon>Ixodidae</taxon>
        <taxon>Rhipicephalinae</taxon>
        <taxon>Rhipicephalus</taxon>
        <taxon>Rhipicephalus</taxon>
    </lineage>
</organism>
<reference evidence="1" key="2">
    <citation type="submission" date="2021-09" db="EMBL/GenBank/DDBJ databases">
        <authorList>
            <person name="Jia N."/>
            <person name="Wang J."/>
            <person name="Shi W."/>
            <person name="Du L."/>
            <person name="Sun Y."/>
            <person name="Zhan W."/>
            <person name="Jiang J."/>
            <person name="Wang Q."/>
            <person name="Zhang B."/>
            <person name="Ji P."/>
            <person name="Sakyi L.B."/>
            <person name="Cui X."/>
            <person name="Yuan T."/>
            <person name="Jiang B."/>
            <person name="Yang W."/>
            <person name="Lam T.T.-Y."/>
            <person name="Chang Q."/>
            <person name="Ding S."/>
            <person name="Wang X."/>
            <person name="Zhu J."/>
            <person name="Ruan X."/>
            <person name="Zhao L."/>
            <person name="Wei J."/>
            <person name="Que T."/>
            <person name="Du C."/>
            <person name="Cheng J."/>
            <person name="Dai P."/>
            <person name="Han X."/>
            <person name="Huang E."/>
            <person name="Gao Y."/>
            <person name="Liu J."/>
            <person name="Shao H."/>
            <person name="Ye R."/>
            <person name="Li L."/>
            <person name="Wei W."/>
            <person name="Wang X."/>
            <person name="Wang C."/>
            <person name="Huo Q."/>
            <person name="Li W."/>
            <person name="Guo W."/>
            <person name="Chen H."/>
            <person name="Chen S."/>
            <person name="Zhou L."/>
            <person name="Zhou L."/>
            <person name="Ni X."/>
            <person name="Tian J."/>
            <person name="Zhou Y."/>
            <person name="Sheng Y."/>
            <person name="Liu T."/>
            <person name="Pan Y."/>
            <person name="Xia L."/>
            <person name="Li J."/>
            <person name="Zhao F."/>
            <person name="Cao W."/>
        </authorList>
    </citation>
    <scope>NUCLEOTIDE SEQUENCE</scope>
    <source>
        <strain evidence="1">Rsan-2018</strain>
        <tissue evidence="1">Larvae</tissue>
    </source>
</reference>
<evidence type="ECO:0000313" key="1">
    <source>
        <dbReference type="EMBL" id="KAH7972432.1"/>
    </source>
</evidence>
<dbReference type="Proteomes" id="UP000821837">
    <property type="component" value="Chromosome 11"/>
</dbReference>